<feature type="compositionally biased region" description="Polar residues" evidence="1">
    <location>
        <begin position="191"/>
        <end position="205"/>
    </location>
</feature>
<protein>
    <submittedName>
        <fullName evidence="2">Uncharacterized protein</fullName>
    </submittedName>
</protein>
<evidence type="ECO:0000313" key="3">
    <source>
        <dbReference type="Proteomes" id="UP000029121"/>
    </source>
</evidence>
<feature type="region of interest" description="Disordered" evidence="1">
    <location>
        <begin position="1"/>
        <end position="120"/>
    </location>
</feature>
<dbReference type="KEGG" id="crb:17899682"/>
<name>R0GL03_9BRAS</name>
<proteinExistence type="predicted"/>
<dbReference type="PANTHER" id="PTHR33783:SF1">
    <property type="entry name" value="PROTEIN HAIKU1"/>
    <property type="match status" value="1"/>
</dbReference>
<feature type="region of interest" description="Disordered" evidence="1">
    <location>
        <begin position="256"/>
        <end position="286"/>
    </location>
</feature>
<dbReference type="PANTHER" id="PTHR33783">
    <property type="entry name" value="PROTEIN HAIKU1"/>
    <property type="match status" value="1"/>
</dbReference>
<feature type="region of interest" description="Disordered" evidence="1">
    <location>
        <begin position="140"/>
        <end position="218"/>
    </location>
</feature>
<dbReference type="STRING" id="81985.R0GL03"/>
<evidence type="ECO:0000256" key="1">
    <source>
        <dbReference type="SAM" id="MobiDB-lite"/>
    </source>
</evidence>
<keyword evidence="3" id="KW-1185">Reference proteome</keyword>
<dbReference type="OrthoDB" id="783585at2759"/>
<dbReference type="InterPro" id="IPR039612">
    <property type="entry name" value="VQ_5/9/14"/>
</dbReference>
<gene>
    <name evidence="2" type="ORF">CARUB_v10011012mg</name>
</gene>
<dbReference type="AlphaFoldDB" id="R0GL03"/>
<feature type="compositionally biased region" description="Polar residues" evidence="1">
    <location>
        <begin position="140"/>
        <end position="151"/>
    </location>
</feature>
<feature type="compositionally biased region" description="Polar residues" evidence="1">
    <location>
        <begin position="39"/>
        <end position="49"/>
    </location>
</feature>
<accession>R0GL03</accession>
<dbReference type="Proteomes" id="UP000029121">
    <property type="component" value="Unassembled WGS sequence"/>
</dbReference>
<sequence length="301" mass="33333">MDRPWHNDQLGVNKIGRNIKKSPLHQPNFSNGIGIASARPQQLASSPSRESLPHPPQNPLKPRQNPRLQKIRQAALTQMNRPQVPPQFMAQPSNELVTRQPMRPSMNHGSQPMKGNGEQLLSNTAESPVSVYVRYLQSSLGDSGPYGNQAQPPHEYQPQPQAHPLPPQSHNHHSPRFNGSARDKPILPTPRFNSPPQQMRNNSIPSPRFNGRGILPSPRSEYRLQSPTDFQNFHSPRSPYPLLSPGVQYPPPLTPRGSTFSSMDQPGILGPGTIPQPPASPGLVFPSSPYGLLPISSLRYR</sequence>
<dbReference type="eggNOG" id="ENOG502QSYF">
    <property type="taxonomic scope" value="Eukaryota"/>
</dbReference>
<dbReference type="EMBL" id="KB870805">
    <property type="protein sequence ID" value="EOA36451.1"/>
    <property type="molecule type" value="Genomic_DNA"/>
</dbReference>
<organism evidence="2 3">
    <name type="scientific">Capsella rubella</name>
    <dbReference type="NCBI Taxonomy" id="81985"/>
    <lineage>
        <taxon>Eukaryota</taxon>
        <taxon>Viridiplantae</taxon>
        <taxon>Streptophyta</taxon>
        <taxon>Embryophyta</taxon>
        <taxon>Tracheophyta</taxon>
        <taxon>Spermatophyta</taxon>
        <taxon>Magnoliopsida</taxon>
        <taxon>eudicotyledons</taxon>
        <taxon>Gunneridae</taxon>
        <taxon>Pentapetalae</taxon>
        <taxon>rosids</taxon>
        <taxon>malvids</taxon>
        <taxon>Brassicales</taxon>
        <taxon>Brassicaceae</taxon>
        <taxon>Camelineae</taxon>
        <taxon>Capsella</taxon>
    </lineage>
</organism>
<evidence type="ECO:0000313" key="2">
    <source>
        <dbReference type="EMBL" id="EOA36451.1"/>
    </source>
</evidence>
<reference evidence="3" key="1">
    <citation type="journal article" date="2013" name="Nat. Genet.">
        <title>The Capsella rubella genome and the genomic consequences of rapid mating system evolution.</title>
        <authorList>
            <person name="Slotte T."/>
            <person name="Hazzouri K.M."/>
            <person name="Agren J.A."/>
            <person name="Koenig D."/>
            <person name="Maumus F."/>
            <person name="Guo Y.L."/>
            <person name="Steige K."/>
            <person name="Platts A.E."/>
            <person name="Escobar J.S."/>
            <person name="Newman L.K."/>
            <person name="Wang W."/>
            <person name="Mandakova T."/>
            <person name="Vello E."/>
            <person name="Smith L.M."/>
            <person name="Henz S.R."/>
            <person name="Steffen J."/>
            <person name="Takuno S."/>
            <person name="Brandvain Y."/>
            <person name="Coop G."/>
            <person name="Andolfatto P."/>
            <person name="Hu T.T."/>
            <person name="Blanchette M."/>
            <person name="Clark R.M."/>
            <person name="Quesneville H."/>
            <person name="Nordborg M."/>
            <person name="Gaut B.S."/>
            <person name="Lysak M.A."/>
            <person name="Jenkins J."/>
            <person name="Grimwood J."/>
            <person name="Chapman J."/>
            <person name="Prochnik S."/>
            <person name="Shu S."/>
            <person name="Rokhsar D."/>
            <person name="Schmutz J."/>
            <person name="Weigel D."/>
            <person name="Wright S.I."/>
        </authorList>
    </citation>
    <scope>NUCLEOTIDE SEQUENCE [LARGE SCALE GENOMIC DNA]</scope>
    <source>
        <strain evidence="3">cv. Monte Gargano</strain>
    </source>
</reference>